<dbReference type="Pfam" id="PF03184">
    <property type="entry name" value="DDE_1"/>
    <property type="match status" value="1"/>
</dbReference>
<dbReference type="PROSITE" id="PS51253">
    <property type="entry name" value="HTH_CENPB"/>
    <property type="match status" value="1"/>
</dbReference>
<dbReference type="GO" id="GO:0005634">
    <property type="term" value="C:nucleus"/>
    <property type="evidence" value="ECO:0007669"/>
    <property type="project" value="TreeGrafter"/>
</dbReference>
<dbReference type="AlphaFoldDB" id="F0W8F3"/>
<dbReference type="InterPro" id="IPR004875">
    <property type="entry name" value="DDE_SF_endonuclease_dom"/>
</dbReference>
<dbReference type="InterPro" id="IPR050863">
    <property type="entry name" value="CenT-Element_Derived"/>
</dbReference>
<accession>F0W8F3</accession>
<proteinExistence type="predicted"/>
<sequence length="233" mass="26322">MPIVTGATIRGKGAKIQEELLSHASPITVALLSSLSFSTGWICRFQKRHKLTSKRVRGEAASTNSISVKEAKALLLAITQGFAKRDIYNMDEAAFFYCMPPHKTVSTRQPRCFYGKTGDQLSFDYASTAKGWMNTVLFQRWARRFNDGMRAGNRHVLLLLENASSHRLSEPLTQVTLKMLPPNTNAYLQPQDAGIIQSFKTQVERLKTRYVGDKFDKILNRAADMGKENIERY</sequence>
<keyword evidence="1" id="KW-0238">DNA-binding</keyword>
<evidence type="ECO:0000256" key="1">
    <source>
        <dbReference type="ARBA" id="ARBA00023125"/>
    </source>
</evidence>
<protein>
    <submittedName>
        <fullName evidence="3">Uncharacterized protein AlNc14C34G3083</fullName>
    </submittedName>
</protein>
<dbReference type="PANTHER" id="PTHR19303">
    <property type="entry name" value="TRANSPOSON"/>
    <property type="match status" value="1"/>
</dbReference>
<feature type="domain" description="HTH CENPB-type" evidence="2">
    <location>
        <begin position="1"/>
        <end position="55"/>
    </location>
</feature>
<dbReference type="InterPro" id="IPR006600">
    <property type="entry name" value="HTH_CenpB_DNA-bd_dom"/>
</dbReference>
<name>F0W8F3_9STRA</name>
<evidence type="ECO:0000313" key="3">
    <source>
        <dbReference type="EMBL" id="CCA17408.1"/>
    </source>
</evidence>
<organism evidence="3">
    <name type="scientific">Albugo laibachii Nc14</name>
    <dbReference type="NCBI Taxonomy" id="890382"/>
    <lineage>
        <taxon>Eukaryota</taxon>
        <taxon>Sar</taxon>
        <taxon>Stramenopiles</taxon>
        <taxon>Oomycota</taxon>
        <taxon>Peronosporomycetes</taxon>
        <taxon>Albuginales</taxon>
        <taxon>Albuginaceae</taxon>
        <taxon>Albugo</taxon>
    </lineage>
</organism>
<dbReference type="PANTHER" id="PTHR19303:SF73">
    <property type="entry name" value="PROTEIN PDC2"/>
    <property type="match status" value="1"/>
</dbReference>
<gene>
    <name evidence="3" type="primary">AlNc14C34G3083</name>
    <name evidence="3" type="ORF">ALNC14_035510</name>
</gene>
<dbReference type="HOGENOM" id="CLU_018294_2_1_1"/>
<reference evidence="3" key="1">
    <citation type="journal article" date="2011" name="PLoS Biol.">
        <title>Gene gain and loss during evolution of obligate parasitism in the white rust pathogen of Arabidopsis thaliana.</title>
        <authorList>
            <person name="Kemen E."/>
            <person name="Gardiner A."/>
            <person name="Schultz-Larsen T."/>
            <person name="Kemen A.C."/>
            <person name="Balmuth A.L."/>
            <person name="Robert-Seilaniantz A."/>
            <person name="Bailey K."/>
            <person name="Holub E."/>
            <person name="Studholme D.J."/>
            <person name="Maclean D."/>
            <person name="Jones J.D."/>
        </authorList>
    </citation>
    <scope>NUCLEOTIDE SEQUENCE</scope>
</reference>
<evidence type="ECO:0000259" key="2">
    <source>
        <dbReference type="PROSITE" id="PS51253"/>
    </source>
</evidence>
<reference evidence="3" key="2">
    <citation type="submission" date="2011-02" db="EMBL/GenBank/DDBJ databases">
        <authorList>
            <person name="MacLean D."/>
        </authorList>
    </citation>
    <scope>NUCLEOTIDE SEQUENCE</scope>
</reference>
<dbReference type="GO" id="GO:0003677">
    <property type="term" value="F:DNA binding"/>
    <property type="evidence" value="ECO:0007669"/>
    <property type="project" value="UniProtKB-KW"/>
</dbReference>
<dbReference type="EMBL" id="FR824079">
    <property type="protein sequence ID" value="CCA17408.1"/>
    <property type="molecule type" value="Genomic_DNA"/>
</dbReference>